<reference evidence="3 4" key="1">
    <citation type="submission" date="2015-07" db="EMBL/GenBank/DDBJ databases">
        <authorList>
            <consortium name="Pathogen Informatics"/>
        </authorList>
    </citation>
    <scope>NUCLEOTIDE SEQUENCE [LARGE SCALE GENOMIC DNA]</scope>
    <source>
        <strain evidence="2 3">A316</strain>
        <strain evidence="1 4">A325</strain>
    </source>
</reference>
<dbReference type="EMBL" id="CWQY01000016">
    <property type="protein sequence ID" value="CSC85337.1"/>
    <property type="molecule type" value="Genomic_DNA"/>
</dbReference>
<dbReference type="Proteomes" id="UP000041770">
    <property type="component" value="Unassembled WGS sequence"/>
</dbReference>
<evidence type="ECO:0000313" key="3">
    <source>
        <dbReference type="Proteomes" id="UP000041770"/>
    </source>
</evidence>
<dbReference type="AlphaFoldDB" id="A0A655ZVP0"/>
<organism evidence="2 3">
    <name type="scientific">Vibrio cholerae</name>
    <dbReference type="NCBI Taxonomy" id="666"/>
    <lineage>
        <taxon>Bacteria</taxon>
        <taxon>Pseudomonadati</taxon>
        <taxon>Pseudomonadota</taxon>
        <taxon>Gammaproteobacteria</taxon>
        <taxon>Vibrionales</taxon>
        <taxon>Vibrionaceae</taxon>
        <taxon>Vibrio</taxon>
    </lineage>
</organism>
<name>A0A655ZVP0_VIBCL</name>
<evidence type="ECO:0000313" key="2">
    <source>
        <dbReference type="EMBL" id="CSC85337.1"/>
    </source>
</evidence>
<proteinExistence type="predicted"/>
<gene>
    <name evidence="2" type="ORF">ERS013200_02448</name>
    <name evidence="1" type="ORF">ERS013201_01219</name>
</gene>
<accession>A0A655ZVP0</accession>
<evidence type="ECO:0000313" key="4">
    <source>
        <dbReference type="Proteomes" id="UP000046067"/>
    </source>
</evidence>
<dbReference type="EMBL" id="CWQJ01000006">
    <property type="protein sequence ID" value="CSB88794.1"/>
    <property type="molecule type" value="Genomic_DNA"/>
</dbReference>
<sequence length="84" mass="9636">MVLVLLLIFHTDVRQQTDQDRTVHRMVTARLIIELKTHFPSRLMQLGVHILPFAHTQIVEVIKLALTAELVTGQRFLLLSDVVP</sequence>
<dbReference type="Proteomes" id="UP000046067">
    <property type="component" value="Unassembled WGS sequence"/>
</dbReference>
<protein>
    <submittedName>
        <fullName evidence="2">Uncharacterized protein</fullName>
    </submittedName>
</protein>
<evidence type="ECO:0000313" key="1">
    <source>
        <dbReference type="EMBL" id="CSB88794.1"/>
    </source>
</evidence>